<name>A0A939G942_9BACT</name>
<dbReference type="InterPro" id="IPR000182">
    <property type="entry name" value="GNAT_dom"/>
</dbReference>
<dbReference type="RefSeq" id="WP_207336309.1">
    <property type="nucleotide sequence ID" value="NZ_JAFMYU010000011.1"/>
</dbReference>
<dbReference type="AlphaFoldDB" id="A0A939G942"/>
<feature type="domain" description="N-acetyltransferase" evidence="1">
    <location>
        <begin position="120"/>
        <end position="249"/>
    </location>
</feature>
<evidence type="ECO:0000313" key="3">
    <source>
        <dbReference type="Proteomes" id="UP000664795"/>
    </source>
</evidence>
<protein>
    <submittedName>
        <fullName evidence="2">GNAT family N-acetyltransferase</fullName>
    </submittedName>
</protein>
<gene>
    <name evidence="2" type="ORF">J2I48_15145</name>
</gene>
<dbReference type="CDD" id="cd04301">
    <property type="entry name" value="NAT_SF"/>
    <property type="match status" value="1"/>
</dbReference>
<dbReference type="GO" id="GO:0016747">
    <property type="term" value="F:acyltransferase activity, transferring groups other than amino-acyl groups"/>
    <property type="evidence" value="ECO:0007669"/>
    <property type="project" value="InterPro"/>
</dbReference>
<proteinExistence type="predicted"/>
<evidence type="ECO:0000259" key="1">
    <source>
        <dbReference type="PROSITE" id="PS51186"/>
    </source>
</evidence>
<sequence>MQSTMKQAGDGPIDDAELARRSVIGFGEVVAALGRGYTGPEAEVRWPNALGARIGVAADNPWFDAAVVPVGELPPADDILLPGCLWTLADAVPGRLEEPSIATPCMGVMLDDPALLALGNGAQTVDTPSLRLLGDLNERAYGETGGFTPLVSALQDERIRAYGLKDNGSFVCVALTLTVGDDLSIHYVATEADYRRRGLASQLVLSLLAKARGEGLKTATLQASEEGLPVWERLGFRQVATLRGYLRPA</sequence>
<evidence type="ECO:0000313" key="2">
    <source>
        <dbReference type="EMBL" id="MBO0932346.1"/>
    </source>
</evidence>
<dbReference type="EMBL" id="JAFMYU010000011">
    <property type="protein sequence ID" value="MBO0932346.1"/>
    <property type="molecule type" value="Genomic_DNA"/>
</dbReference>
<dbReference type="Pfam" id="PF00583">
    <property type="entry name" value="Acetyltransf_1"/>
    <property type="match status" value="1"/>
</dbReference>
<reference evidence="2 3" key="1">
    <citation type="submission" date="2021-03" db="EMBL/GenBank/DDBJ databases">
        <title>Fibrella sp. HMF5036 genome sequencing and assembly.</title>
        <authorList>
            <person name="Kang H."/>
            <person name="Kim H."/>
            <person name="Bae S."/>
            <person name="Joh K."/>
        </authorList>
    </citation>
    <scope>NUCLEOTIDE SEQUENCE [LARGE SCALE GENOMIC DNA]</scope>
    <source>
        <strain evidence="2 3">HMF5036</strain>
    </source>
</reference>
<dbReference type="PROSITE" id="PS51186">
    <property type="entry name" value="GNAT"/>
    <property type="match status" value="1"/>
</dbReference>
<comment type="caution">
    <text evidence="2">The sequence shown here is derived from an EMBL/GenBank/DDBJ whole genome shotgun (WGS) entry which is preliminary data.</text>
</comment>
<keyword evidence="3" id="KW-1185">Reference proteome</keyword>
<accession>A0A939G942</accession>
<dbReference type="InterPro" id="IPR016181">
    <property type="entry name" value="Acyl_CoA_acyltransferase"/>
</dbReference>
<dbReference type="SUPFAM" id="SSF55729">
    <property type="entry name" value="Acyl-CoA N-acyltransferases (Nat)"/>
    <property type="match status" value="1"/>
</dbReference>
<dbReference type="Gene3D" id="3.40.630.30">
    <property type="match status" value="1"/>
</dbReference>
<organism evidence="2 3">
    <name type="scientific">Fibrella aquatilis</name>
    <dbReference type="NCBI Taxonomy" id="2817059"/>
    <lineage>
        <taxon>Bacteria</taxon>
        <taxon>Pseudomonadati</taxon>
        <taxon>Bacteroidota</taxon>
        <taxon>Cytophagia</taxon>
        <taxon>Cytophagales</taxon>
        <taxon>Spirosomataceae</taxon>
        <taxon>Fibrella</taxon>
    </lineage>
</organism>
<dbReference type="Proteomes" id="UP000664795">
    <property type="component" value="Unassembled WGS sequence"/>
</dbReference>